<dbReference type="InterPro" id="IPR002938">
    <property type="entry name" value="FAD-bd"/>
</dbReference>
<protein>
    <submittedName>
        <fullName evidence="4">2-polyprenyl-6-methoxyphenol hydroxylase</fullName>
    </submittedName>
</protein>
<dbReference type="PRINTS" id="PR00420">
    <property type="entry name" value="RNGMNOXGNASE"/>
</dbReference>
<gene>
    <name evidence="4" type="ORF">SAMN04487893_11483</name>
</gene>
<dbReference type="PANTHER" id="PTHR13789:SF309">
    <property type="entry name" value="PUTATIVE (AFU_ORTHOLOGUE AFUA_6G14510)-RELATED"/>
    <property type="match status" value="1"/>
</dbReference>
<sequence>MSQQQIIIIGAGIAGLTAAISLKKLGYKIVVYESSTTIKGIGAGLGLASNALKALQFLGLDQGISSIGTKVTASHIRDSRGRTVAIADATLVSEEDNQNFAVHRKDLHQYLYEQLEKSEVIPNKKLVNFTQSKEEVFVEFEDGTSDTADYLIATDGVGSTVRQQLLPNSKPRYAGYTCWRAIIKNPGLKLTDSSETWGKEGRFGYVALPNNLIYWYACINTHKHEVRNYTVKDLCKNFQNYYHPIPKILSDTLDKDLLQNDIVDIKPIHQFYFERILLMGDAAHATTPNMGQGACMALEDVAVLINELKQTTDVENAFQNFEKKRLKRTRFIINTSRKMGIVAQLENPILISIRNILFRNMPKAFVKRQMKILLETDIFNP</sequence>
<dbReference type="Proteomes" id="UP000243887">
    <property type="component" value="Unassembled WGS sequence"/>
</dbReference>
<dbReference type="NCBIfam" id="NF005243">
    <property type="entry name" value="PRK06753.1"/>
    <property type="match status" value="1"/>
</dbReference>
<dbReference type="Gene3D" id="3.50.50.60">
    <property type="entry name" value="FAD/NAD(P)-binding domain"/>
    <property type="match status" value="1"/>
</dbReference>
<organism evidence="4 5">
    <name type="scientific">Myroides guanonis</name>
    <dbReference type="NCBI Taxonomy" id="1150112"/>
    <lineage>
        <taxon>Bacteria</taxon>
        <taxon>Pseudomonadati</taxon>
        <taxon>Bacteroidota</taxon>
        <taxon>Flavobacteriia</taxon>
        <taxon>Flavobacteriales</taxon>
        <taxon>Flavobacteriaceae</taxon>
        <taxon>Myroides</taxon>
    </lineage>
</organism>
<evidence type="ECO:0000256" key="1">
    <source>
        <dbReference type="ARBA" id="ARBA00023002"/>
    </source>
</evidence>
<dbReference type="GO" id="GO:0071949">
    <property type="term" value="F:FAD binding"/>
    <property type="evidence" value="ECO:0007669"/>
    <property type="project" value="InterPro"/>
</dbReference>
<reference evidence="5" key="1">
    <citation type="submission" date="2016-10" db="EMBL/GenBank/DDBJ databases">
        <authorList>
            <person name="Varghese N."/>
            <person name="Submissions S."/>
        </authorList>
    </citation>
    <scope>NUCLEOTIDE SEQUENCE [LARGE SCALE GENOMIC DNA]</scope>
    <source>
        <strain evidence="5">DSM 26542</strain>
    </source>
</reference>
<feature type="domain" description="FAD-binding" evidence="3">
    <location>
        <begin position="5"/>
        <end position="311"/>
    </location>
</feature>
<dbReference type="Pfam" id="PF01494">
    <property type="entry name" value="FAD_binding_3"/>
    <property type="match status" value="1"/>
</dbReference>
<keyword evidence="5" id="KW-1185">Reference proteome</keyword>
<dbReference type="PANTHER" id="PTHR13789">
    <property type="entry name" value="MONOOXYGENASE"/>
    <property type="match status" value="1"/>
</dbReference>
<dbReference type="RefSeq" id="WP_090680398.1">
    <property type="nucleotide sequence ID" value="NZ_FORU01000014.1"/>
</dbReference>
<proteinExistence type="predicted"/>
<name>A0A1I3TR92_9FLAO</name>
<keyword evidence="2" id="KW-0503">Monooxygenase</keyword>
<dbReference type="STRING" id="1150112.SAMN04487893_11483"/>
<dbReference type="GO" id="GO:0004497">
    <property type="term" value="F:monooxygenase activity"/>
    <property type="evidence" value="ECO:0007669"/>
    <property type="project" value="UniProtKB-KW"/>
</dbReference>
<evidence type="ECO:0000313" key="4">
    <source>
        <dbReference type="EMBL" id="SFJ73325.1"/>
    </source>
</evidence>
<dbReference type="SUPFAM" id="SSF51905">
    <property type="entry name" value="FAD/NAD(P)-binding domain"/>
    <property type="match status" value="1"/>
</dbReference>
<evidence type="ECO:0000313" key="5">
    <source>
        <dbReference type="Proteomes" id="UP000243887"/>
    </source>
</evidence>
<dbReference type="OrthoDB" id="9766816at2"/>
<dbReference type="EMBL" id="FORU01000014">
    <property type="protein sequence ID" value="SFJ73325.1"/>
    <property type="molecule type" value="Genomic_DNA"/>
</dbReference>
<evidence type="ECO:0000259" key="3">
    <source>
        <dbReference type="Pfam" id="PF01494"/>
    </source>
</evidence>
<evidence type="ECO:0000256" key="2">
    <source>
        <dbReference type="ARBA" id="ARBA00023033"/>
    </source>
</evidence>
<dbReference type="InterPro" id="IPR036188">
    <property type="entry name" value="FAD/NAD-bd_sf"/>
</dbReference>
<dbReference type="AlphaFoldDB" id="A0A1I3TR92"/>
<accession>A0A1I3TR92</accession>
<keyword evidence="1" id="KW-0560">Oxidoreductase</keyword>
<dbReference type="InterPro" id="IPR050493">
    <property type="entry name" value="FAD-dep_Monooxygenase_BioMet"/>
</dbReference>